<feature type="transmembrane region" description="Helical" evidence="8">
    <location>
        <begin position="18"/>
        <end position="39"/>
    </location>
</feature>
<dbReference type="Pfam" id="PF00909">
    <property type="entry name" value="Ammonium_transp"/>
    <property type="match status" value="1"/>
</dbReference>
<name>A0A813ZA02_9BILA</name>
<evidence type="ECO:0000256" key="3">
    <source>
        <dbReference type="ARBA" id="ARBA00022448"/>
    </source>
</evidence>
<feature type="domain" description="Ammonium transporter AmtB-like" evidence="10">
    <location>
        <begin position="18"/>
        <end position="412"/>
    </location>
</feature>
<dbReference type="AlphaFoldDB" id="A0A813ZA02"/>
<comment type="subcellular location">
    <subcellularLocation>
        <location evidence="8">Cell membrane</location>
        <topology evidence="8">Multi-pass membrane protein</topology>
    </subcellularLocation>
    <subcellularLocation>
        <location evidence="1">Membrane</location>
        <topology evidence="1">Multi-pass membrane protein</topology>
    </subcellularLocation>
</comment>
<dbReference type="Gene3D" id="1.10.3430.10">
    <property type="entry name" value="Ammonium transporter AmtB like domains"/>
    <property type="match status" value="1"/>
</dbReference>
<dbReference type="InterPro" id="IPR002229">
    <property type="entry name" value="RhesusRHD"/>
</dbReference>
<evidence type="ECO:0000256" key="1">
    <source>
        <dbReference type="ARBA" id="ARBA00004141"/>
    </source>
</evidence>
<dbReference type="InterPro" id="IPR001905">
    <property type="entry name" value="Ammonium_transpt"/>
</dbReference>
<dbReference type="PRINTS" id="PR00342">
    <property type="entry name" value="RHESUSRHD"/>
</dbReference>
<feature type="transmembrane region" description="Helical" evidence="8">
    <location>
        <begin position="237"/>
        <end position="258"/>
    </location>
</feature>
<feature type="transmembrane region" description="Helical" evidence="8">
    <location>
        <begin position="265"/>
        <end position="284"/>
    </location>
</feature>
<dbReference type="GO" id="GO:0008519">
    <property type="term" value="F:ammonium channel activity"/>
    <property type="evidence" value="ECO:0007669"/>
    <property type="project" value="InterPro"/>
</dbReference>
<proteinExistence type="inferred from homology"/>
<keyword evidence="7 8" id="KW-0924">Ammonia transport</keyword>
<dbReference type="NCBIfam" id="TIGR00836">
    <property type="entry name" value="amt"/>
    <property type="match status" value="1"/>
</dbReference>
<dbReference type="SUPFAM" id="SSF111352">
    <property type="entry name" value="Ammonium transporter"/>
    <property type="match status" value="1"/>
</dbReference>
<reference evidence="11" key="1">
    <citation type="submission" date="2021-02" db="EMBL/GenBank/DDBJ databases">
        <authorList>
            <person name="Nowell W R."/>
        </authorList>
    </citation>
    <scope>NUCLEOTIDE SEQUENCE</scope>
</reference>
<dbReference type="Proteomes" id="UP000663845">
    <property type="component" value="Unassembled WGS sequence"/>
</dbReference>
<dbReference type="EMBL" id="CAJNOG010000074">
    <property type="protein sequence ID" value="CAF0895009.1"/>
    <property type="molecule type" value="Genomic_DNA"/>
</dbReference>
<feature type="region of interest" description="Disordered" evidence="9">
    <location>
        <begin position="461"/>
        <end position="496"/>
    </location>
</feature>
<dbReference type="PROSITE" id="PS01219">
    <property type="entry name" value="AMMONIUM_TRANSP"/>
    <property type="match status" value="1"/>
</dbReference>
<feature type="compositionally biased region" description="Basic and acidic residues" evidence="9">
    <location>
        <begin position="481"/>
        <end position="496"/>
    </location>
</feature>
<feature type="transmembrane region" description="Helical" evidence="8">
    <location>
        <begin position="137"/>
        <end position="157"/>
    </location>
</feature>
<comment type="caution">
    <text evidence="11">The sequence shown here is derived from an EMBL/GenBank/DDBJ whole genome shotgun (WGS) entry which is preliminary data.</text>
</comment>
<protein>
    <recommendedName>
        <fullName evidence="8">Ammonium transporter</fullName>
    </recommendedName>
</protein>
<evidence type="ECO:0000259" key="10">
    <source>
        <dbReference type="Pfam" id="PF00909"/>
    </source>
</evidence>
<dbReference type="GO" id="GO:0005886">
    <property type="term" value="C:plasma membrane"/>
    <property type="evidence" value="ECO:0007669"/>
    <property type="project" value="UniProtKB-SubCell"/>
</dbReference>
<evidence type="ECO:0000256" key="7">
    <source>
        <dbReference type="ARBA" id="ARBA00023177"/>
    </source>
</evidence>
<keyword evidence="4 8" id="KW-0812">Transmembrane</keyword>
<accession>A0A813ZA02</accession>
<keyword evidence="6 8" id="KW-0472">Membrane</keyword>
<evidence type="ECO:0000313" key="11">
    <source>
        <dbReference type="EMBL" id="CAF0895009.1"/>
    </source>
</evidence>
<feature type="transmembrane region" description="Helical" evidence="8">
    <location>
        <begin position="51"/>
        <end position="74"/>
    </location>
</feature>
<evidence type="ECO:0000256" key="6">
    <source>
        <dbReference type="ARBA" id="ARBA00023136"/>
    </source>
</evidence>
<evidence type="ECO:0000256" key="8">
    <source>
        <dbReference type="RuleBase" id="RU362002"/>
    </source>
</evidence>
<dbReference type="InterPro" id="IPR018047">
    <property type="entry name" value="Ammonium_transpt_CS"/>
</dbReference>
<evidence type="ECO:0000256" key="2">
    <source>
        <dbReference type="ARBA" id="ARBA00005887"/>
    </source>
</evidence>
<keyword evidence="3 8" id="KW-0813">Transport</keyword>
<feature type="transmembrane region" description="Helical" evidence="8">
    <location>
        <begin position="106"/>
        <end position="130"/>
    </location>
</feature>
<feature type="transmembrane region" description="Helical" evidence="8">
    <location>
        <begin position="322"/>
        <end position="342"/>
    </location>
</feature>
<evidence type="ECO:0000256" key="4">
    <source>
        <dbReference type="ARBA" id="ARBA00022692"/>
    </source>
</evidence>
<evidence type="ECO:0000256" key="5">
    <source>
        <dbReference type="ARBA" id="ARBA00022989"/>
    </source>
</evidence>
<feature type="transmembrane region" description="Helical" evidence="8">
    <location>
        <begin position="169"/>
        <end position="193"/>
    </location>
</feature>
<gene>
    <name evidence="11" type="ORF">JYZ213_LOCUS10237</name>
</gene>
<evidence type="ECO:0000313" key="12">
    <source>
        <dbReference type="Proteomes" id="UP000663845"/>
    </source>
</evidence>
<evidence type="ECO:0000256" key="9">
    <source>
        <dbReference type="SAM" id="MobiDB-lite"/>
    </source>
</evidence>
<dbReference type="InterPro" id="IPR024041">
    <property type="entry name" value="NH4_transpt_AmtB-like_dom"/>
</dbReference>
<feature type="transmembrane region" description="Helical" evidence="8">
    <location>
        <begin position="290"/>
        <end position="310"/>
    </location>
</feature>
<keyword evidence="5 8" id="KW-1133">Transmembrane helix</keyword>
<dbReference type="PANTHER" id="PTHR43029:SF10">
    <property type="entry name" value="AMMONIUM TRANSPORTER MEP2"/>
    <property type="match status" value="1"/>
</dbReference>
<feature type="transmembrane region" description="Helical" evidence="8">
    <location>
        <begin position="205"/>
        <end position="225"/>
    </location>
</feature>
<dbReference type="InterPro" id="IPR029020">
    <property type="entry name" value="Ammonium/urea_transptr"/>
</dbReference>
<organism evidence="11 12">
    <name type="scientific">Adineta steineri</name>
    <dbReference type="NCBI Taxonomy" id="433720"/>
    <lineage>
        <taxon>Eukaryota</taxon>
        <taxon>Metazoa</taxon>
        <taxon>Spiralia</taxon>
        <taxon>Gnathifera</taxon>
        <taxon>Rotifera</taxon>
        <taxon>Eurotatoria</taxon>
        <taxon>Bdelloidea</taxon>
        <taxon>Adinetida</taxon>
        <taxon>Adinetidae</taxon>
        <taxon>Adineta</taxon>
    </lineage>
</organism>
<feature type="transmembrane region" description="Helical" evidence="8">
    <location>
        <begin position="362"/>
        <end position="387"/>
    </location>
</feature>
<comment type="similarity">
    <text evidence="2 8">Belongs to the ammonia transporter channel (TC 1.A.11.2) family.</text>
</comment>
<sequence length="496" mass="53296">MTSTTVVISPPYDTGDNAWMMTSTALVLLMTPALAFFYGGLVEHKNVLNQLFLSFICMGIVFVQWVLFGFSFAFGPAVSPGFGSFGWSVLRFGELYNPNYSPTYPLLTYCAYQGTFAVITPALISGAIVGRMKIIPYMIFIFIWSTVCYDPMAHWVWGDNGWLKHLGTLDFAGGTVVHILSGVSGLVASIILGKRHDYDRHSTTPHNLPFTILGTCLLWVGWSGFNAGSANSASGLAALALINTHVAAAAGLMTWVVIDAIRGHISISGACVGPIVGLVAITPACGFVQPGWAILIGVIGTGIVYGLLLLKKYMHIDDTLDVAIVHGCGGISGAFMTGLFAQKWVNESGGADGAFYGNPVQLWYQIAGILTAIGFAAACTAGILLPLHLIMGIRLAKEDEMIGLDATAHGESWEVATSRAFSTLVREILDEHNNNKQEIQENGTFSLQYTAANQPRKSIAIPIPLTPSNTRKQSQPNLFIKVEKPPAADRSDSIHF</sequence>
<dbReference type="PANTHER" id="PTHR43029">
    <property type="entry name" value="AMMONIUM TRANSPORTER MEP2"/>
    <property type="match status" value="1"/>
</dbReference>
<feature type="compositionally biased region" description="Polar residues" evidence="9">
    <location>
        <begin position="466"/>
        <end position="477"/>
    </location>
</feature>